<name>A0ABU8XW93_9PROT</name>
<evidence type="ECO:0000313" key="3">
    <source>
        <dbReference type="EMBL" id="MEK0084708.1"/>
    </source>
</evidence>
<feature type="region of interest" description="Disordered" evidence="1">
    <location>
        <begin position="121"/>
        <end position="164"/>
    </location>
</feature>
<proteinExistence type="predicted"/>
<feature type="compositionally biased region" description="Low complexity" evidence="1">
    <location>
        <begin position="130"/>
        <end position="145"/>
    </location>
</feature>
<keyword evidence="4" id="KW-1185">Reference proteome</keyword>
<protein>
    <recommendedName>
        <fullName evidence="5">Tetratricopeptide repeat-containing protein</fullName>
    </recommendedName>
</protein>
<feature type="region of interest" description="Disordered" evidence="1">
    <location>
        <begin position="997"/>
        <end position="1020"/>
    </location>
</feature>
<comment type="caution">
    <text evidence="3">The sequence shown here is derived from an EMBL/GenBank/DDBJ whole genome shotgun (WGS) entry which is preliminary data.</text>
</comment>
<evidence type="ECO:0008006" key="5">
    <source>
        <dbReference type="Google" id="ProtNLM"/>
    </source>
</evidence>
<evidence type="ECO:0000256" key="2">
    <source>
        <dbReference type="SAM" id="SignalP"/>
    </source>
</evidence>
<gene>
    <name evidence="3" type="ORF">U1T56_16255</name>
</gene>
<organism evidence="3 4">
    <name type="scientific">Benzoatithermus flavus</name>
    <dbReference type="NCBI Taxonomy" id="3108223"/>
    <lineage>
        <taxon>Bacteria</taxon>
        <taxon>Pseudomonadati</taxon>
        <taxon>Pseudomonadota</taxon>
        <taxon>Alphaproteobacteria</taxon>
        <taxon>Geminicoccales</taxon>
        <taxon>Geminicoccaceae</taxon>
        <taxon>Benzoatithermus</taxon>
    </lineage>
</organism>
<dbReference type="EMBL" id="JBBLZC010000017">
    <property type="protein sequence ID" value="MEK0084708.1"/>
    <property type="molecule type" value="Genomic_DNA"/>
</dbReference>
<accession>A0ABU8XW93</accession>
<feature type="chain" id="PRO_5046552725" description="Tetratricopeptide repeat-containing protein" evidence="2">
    <location>
        <begin position="25"/>
        <end position="1020"/>
    </location>
</feature>
<feature type="signal peptide" evidence="2">
    <location>
        <begin position="1"/>
        <end position="24"/>
    </location>
</feature>
<reference evidence="3 4" key="1">
    <citation type="submission" date="2024-01" db="EMBL/GenBank/DDBJ databases">
        <title>Multi-omics insights into the function and evolution of sodium benzoate biodegradation pathways in Benzoatithermus flavus gen. nov., sp. nov. from hot spring.</title>
        <authorList>
            <person name="Hu C.-J."/>
            <person name="Li W.-J."/>
        </authorList>
    </citation>
    <scope>NUCLEOTIDE SEQUENCE [LARGE SCALE GENOMIC DNA]</scope>
    <source>
        <strain evidence="3 4">SYSU G07066</strain>
    </source>
</reference>
<keyword evidence="2" id="KW-0732">Signal</keyword>
<sequence length="1020" mass="105907">MRGALAAILACLVMILSPVEPNGAGALAAAPAPARLQIVSGPGFVLLVLPNDGGAAVEAAAGALGLRGAGPLSADTASRLAGLSGIIRTVRPRDDRLLLTLAEGIRAETYEVPGRLVVDLRPEASPPPAEARGAVPSPPASASRSASERRPASARRMPVPVPRPGISALAGDMLELDDTPELEAVPARSAPAAGPAPSAAPLPPSVVPPTAPRVVVSARATAETAELGFAWDRTVSAAAFERAGMLWLLFGTDAPQVTGWNDLGRADLSSWLAPAASEQDGNVHLFRLALRRPAGIRVERSGTVWHVRLMPAHVSSAPAGGAGPPRDVALDALSVAAPDGLQATISDPLTGERLGVLLTTAHELRQPDRLRLVDLELLATAQGLVWRPLADGVVASLQDGRFILSRSGGLRLAVGAKAHLAAELPRDDDPSEPAAGPLAPSVEPAPTSLLDLAALGGTDAHDRQTRRREIQARLAELSGPRRTEARLELVRLLLADGLGPEARGVLALVAAEQPPDPAVERHRAALAGAATALAGEPEAALTSLRDRELDGDPEAALWRLYAAARGGSWDRDARASARAGAMLERYPQPLRRLLGPVLATAMLDHDQADTALATIEPLRRLEPEPGTRAKLDLLAARALLDLGRPFQAAAPLRAAAADGDDATQAEAAFLAIRSGYEQGMLGAAAARDQLVAQRPHWDGHPRAARMLRYLAGLQWQAGDGLGAIASLRAALERAPDRVTAETVRDELRRRATELLQPESRSGLSPVAAVALYRSHRDLLAGDTLPAAVRLDLATRAAGAGLVETASALVAAAGPVTGPAAGRARLAVAEAEAGIGDTDTALRLLDGVPAQDRQTRDRIIRARAALDAADAKTALAALGEAATGDEADRVRRAALAALGDWQGLARTCEATLARQESGTVLEPARAEAVVWLALARARLGQANEAAELARRYTDRLPEDGPWRPLLALIAAPPLADTPERMAADAGTLAASLRTQLGLLPPLGDGEPKEVRTAPARSAPQG</sequence>
<dbReference type="Proteomes" id="UP001375743">
    <property type="component" value="Unassembled WGS sequence"/>
</dbReference>
<evidence type="ECO:0000313" key="4">
    <source>
        <dbReference type="Proteomes" id="UP001375743"/>
    </source>
</evidence>
<dbReference type="RefSeq" id="WP_418160556.1">
    <property type="nucleotide sequence ID" value="NZ_JBBLZC010000017.1"/>
</dbReference>
<feature type="region of interest" description="Disordered" evidence="1">
    <location>
        <begin position="424"/>
        <end position="443"/>
    </location>
</feature>
<evidence type="ECO:0000256" key="1">
    <source>
        <dbReference type="SAM" id="MobiDB-lite"/>
    </source>
</evidence>